<keyword evidence="1" id="KW-0560">Oxidoreductase</keyword>
<evidence type="ECO:0000259" key="2">
    <source>
        <dbReference type="Pfam" id="PF02525"/>
    </source>
</evidence>
<dbReference type="Gene3D" id="3.40.50.360">
    <property type="match status" value="1"/>
</dbReference>
<dbReference type="PANTHER" id="PTHR47307:SF1">
    <property type="entry name" value="GLUTATHIONE-REGULATED POTASSIUM-EFFLUX SYSTEM ANCILLARY PROTEIN KEFG"/>
    <property type="match status" value="1"/>
</dbReference>
<dbReference type="Proteomes" id="UP001147830">
    <property type="component" value="Unassembled WGS sequence"/>
</dbReference>
<evidence type="ECO:0000313" key="3">
    <source>
        <dbReference type="EMBL" id="MCT7361160.1"/>
    </source>
</evidence>
<evidence type="ECO:0000256" key="1">
    <source>
        <dbReference type="ARBA" id="ARBA00023002"/>
    </source>
</evidence>
<dbReference type="InterPro" id="IPR003680">
    <property type="entry name" value="Flavodoxin_fold"/>
</dbReference>
<dbReference type="SUPFAM" id="SSF52218">
    <property type="entry name" value="Flavoproteins"/>
    <property type="match status" value="1"/>
</dbReference>
<dbReference type="GO" id="GO:0009055">
    <property type="term" value="F:electron transfer activity"/>
    <property type="evidence" value="ECO:0007669"/>
    <property type="project" value="TreeGrafter"/>
</dbReference>
<reference evidence="3" key="2">
    <citation type="submission" date="2022-08" db="EMBL/GenBank/DDBJ databases">
        <authorList>
            <person name="Dong C."/>
        </authorList>
    </citation>
    <scope>NUCLEOTIDE SEQUENCE</scope>
    <source>
        <strain evidence="3">59MF3M-4</strain>
    </source>
</reference>
<proteinExistence type="predicted"/>
<dbReference type="RefSeq" id="WP_260977986.1">
    <property type="nucleotide sequence ID" value="NZ_JAOANI010000032.1"/>
</dbReference>
<name>A0A9X3AT39_9GAMM</name>
<keyword evidence="4" id="KW-1185">Reference proteome</keyword>
<dbReference type="GO" id="GO:0010181">
    <property type="term" value="F:FMN binding"/>
    <property type="evidence" value="ECO:0007669"/>
    <property type="project" value="TreeGrafter"/>
</dbReference>
<dbReference type="Pfam" id="PF02525">
    <property type="entry name" value="Flavodoxin_2"/>
    <property type="match status" value="1"/>
</dbReference>
<gene>
    <name evidence="3" type="ORF">NYR02_19235</name>
</gene>
<feature type="domain" description="Flavodoxin-like fold" evidence="2">
    <location>
        <begin position="2"/>
        <end position="171"/>
    </location>
</feature>
<comment type="caution">
    <text evidence="3">The sequence shown here is derived from an EMBL/GenBank/DDBJ whole genome shotgun (WGS) entry which is preliminary data.</text>
</comment>
<evidence type="ECO:0000313" key="4">
    <source>
        <dbReference type="Proteomes" id="UP001147830"/>
    </source>
</evidence>
<reference evidence="3" key="1">
    <citation type="journal article" date="2022" name="Front. Microbiol.">
        <title>Genome-based taxonomic rearrangement of Oceanobacter-related bacteria including the description of Thalassolituus hydrocarbonoclasticus sp. nov. and Thalassolituus pacificus sp. nov. and emended description of the genus Thalassolituus.</title>
        <authorList>
            <person name="Dong C."/>
            <person name="Wei L."/>
            <person name="Wang J."/>
            <person name="Lai Q."/>
            <person name="Huang Z."/>
            <person name="Shao Z."/>
        </authorList>
    </citation>
    <scope>NUCLEOTIDE SEQUENCE</scope>
    <source>
        <strain evidence="3">59MF3M-4</strain>
    </source>
</reference>
<dbReference type="AlphaFoldDB" id="A0A9X3AT39"/>
<dbReference type="GO" id="GO:0003955">
    <property type="term" value="F:NAD(P)H dehydrogenase (quinone) activity"/>
    <property type="evidence" value="ECO:0007669"/>
    <property type="project" value="TreeGrafter"/>
</dbReference>
<dbReference type="InterPro" id="IPR029039">
    <property type="entry name" value="Flavoprotein-like_sf"/>
</dbReference>
<sequence>MMKTLMILAHSNIQNSLANKIIAEKISLLADTEVRNLGQLYPDFQIDIAAEQQALLQADLIIFQYPFHWYSVPGILKEWMDRVFLFGFAYGPDSQLRGKELLVSTTIGGPLNSYAAGGHNHFTTQELLRPLEQSANFTGMIFQPPLISHDMVYKAGGDNSREDIMQRAHEHAGQLCRLIQQKSAAFIQKDAPSAA</sequence>
<dbReference type="InterPro" id="IPR046980">
    <property type="entry name" value="KefG/KefF"/>
</dbReference>
<accession>A0A9X3AT39</accession>
<protein>
    <submittedName>
        <fullName evidence="3">NAD(P)H-dependent oxidoreductase</fullName>
    </submittedName>
</protein>
<organism evidence="3 4">
    <name type="scientific">Thalassolituus pacificus</name>
    <dbReference type="NCBI Taxonomy" id="2975440"/>
    <lineage>
        <taxon>Bacteria</taxon>
        <taxon>Pseudomonadati</taxon>
        <taxon>Pseudomonadota</taxon>
        <taxon>Gammaproteobacteria</taxon>
        <taxon>Oceanospirillales</taxon>
        <taxon>Oceanospirillaceae</taxon>
        <taxon>Thalassolituus</taxon>
    </lineage>
</organism>
<dbReference type="EMBL" id="JAOANI010000032">
    <property type="protein sequence ID" value="MCT7361160.1"/>
    <property type="molecule type" value="Genomic_DNA"/>
</dbReference>
<dbReference type="PANTHER" id="PTHR47307">
    <property type="entry name" value="GLUTATHIONE-REGULATED POTASSIUM-EFFLUX SYSTEM ANCILLARY PROTEIN KEFG"/>
    <property type="match status" value="1"/>
</dbReference>